<evidence type="ECO:0000259" key="7">
    <source>
        <dbReference type="Pfam" id="PF00441"/>
    </source>
</evidence>
<keyword evidence="5 6" id="KW-0560">Oxidoreductase</keyword>
<reference evidence="9 10" key="1">
    <citation type="submission" date="2016-03" db="EMBL/GenBank/DDBJ databases">
        <title>How can Kluyveromyces marxianus grow so fast - potential evolutionary course in Saccharomyces Complex revealed by comparative genomics.</title>
        <authorList>
            <person name="Mo W."/>
            <person name="Lu W."/>
            <person name="Yang X."/>
            <person name="Qi J."/>
            <person name="Lv H."/>
        </authorList>
    </citation>
    <scope>NUCLEOTIDE SEQUENCE [LARGE SCALE GENOMIC DNA]</scope>
    <source>
        <strain evidence="9 10">FIM1</strain>
    </source>
</reference>
<dbReference type="Gene3D" id="2.40.110.10">
    <property type="entry name" value="Butyryl-CoA Dehydrogenase, subunit A, domain 2"/>
    <property type="match status" value="1"/>
</dbReference>
<gene>
    <name evidence="9" type="primary">ACAD11</name>
    <name evidence="9" type="ORF">FIM1_4275</name>
</gene>
<evidence type="ECO:0000313" key="9">
    <source>
        <dbReference type="EMBL" id="QGN17539.1"/>
    </source>
</evidence>
<evidence type="ECO:0000256" key="5">
    <source>
        <dbReference type="ARBA" id="ARBA00023002"/>
    </source>
</evidence>
<dbReference type="InterPro" id="IPR009075">
    <property type="entry name" value="AcylCo_DH/oxidase_C"/>
</dbReference>
<dbReference type="Pfam" id="PF00441">
    <property type="entry name" value="Acyl-CoA_dh_1"/>
    <property type="match status" value="1"/>
</dbReference>
<dbReference type="InterPro" id="IPR036250">
    <property type="entry name" value="AcylCo_DH-like_C"/>
</dbReference>
<evidence type="ECO:0000259" key="8">
    <source>
        <dbReference type="Pfam" id="PF02770"/>
    </source>
</evidence>
<dbReference type="InterPro" id="IPR006091">
    <property type="entry name" value="Acyl-CoA_Oxase/DH_mid-dom"/>
</dbReference>
<protein>
    <submittedName>
        <fullName evidence="9">Acyl-CoA dehydrogenase family member 11</fullName>
    </submittedName>
</protein>
<dbReference type="InterPro" id="IPR009100">
    <property type="entry name" value="AcylCoA_DH/oxidase_NM_dom_sf"/>
</dbReference>
<dbReference type="Pfam" id="PF02770">
    <property type="entry name" value="Acyl-CoA_dh_M"/>
    <property type="match status" value="1"/>
</dbReference>
<comment type="cofactor">
    <cofactor evidence="1 6">
        <name>FAD</name>
        <dbReference type="ChEBI" id="CHEBI:57692"/>
    </cofactor>
</comment>
<dbReference type="EMBL" id="CP015059">
    <property type="protein sequence ID" value="QGN17539.1"/>
    <property type="molecule type" value="Genomic_DNA"/>
</dbReference>
<dbReference type="InterPro" id="IPR037069">
    <property type="entry name" value="AcylCoA_DH/ox_N_sf"/>
</dbReference>
<dbReference type="Gene3D" id="1.10.540.10">
    <property type="entry name" value="Acyl-CoA dehydrogenase/oxidase, N-terminal domain"/>
    <property type="match status" value="1"/>
</dbReference>
<proteinExistence type="inferred from homology"/>
<accession>A0ABX6EYY0</accession>
<dbReference type="PANTHER" id="PTHR48083:SF13">
    <property type="entry name" value="ACYL-COA DEHYDROGENASE FAMILY MEMBER 11"/>
    <property type="match status" value="1"/>
</dbReference>
<organism evidence="9 10">
    <name type="scientific">Kluyveromyces marxianus</name>
    <name type="common">Yeast</name>
    <name type="synonym">Candida kefyr</name>
    <dbReference type="NCBI Taxonomy" id="4911"/>
    <lineage>
        <taxon>Eukaryota</taxon>
        <taxon>Fungi</taxon>
        <taxon>Dikarya</taxon>
        <taxon>Ascomycota</taxon>
        <taxon>Saccharomycotina</taxon>
        <taxon>Saccharomycetes</taxon>
        <taxon>Saccharomycetales</taxon>
        <taxon>Saccharomycetaceae</taxon>
        <taxon>Kluyveromyces</taxon>
    </lineage>
</organism>
<comment type="similarity">
    <text evidence="2 6">Belongs to the acyl-CoA dehydrogenase family.</text>
</comment>
<dbReference type="SUPFAM" id="SSF47203">
    <property type="entry name" value="Acyl-CoA dehydrogenase C-terminal domain-like"/>
    <property type="match status" value="1"/>
</dbReference>
<feature type="domain" description="Acyl-CoA oxidase/dehydrogenase middle" evidence="8">
    <location>
        <begin position="176"/>
        <end position="282"/>
    </location>
</feature>
<feature type="domain" description="Acyl-CoA dehydrogenase/oxidase C-terminal" evidence="7">
    <location>
        <begin position="293"/>
        <end position="441"/>
    </location>
</feature>
<dbReference type="Proteomes" id="UP000422736">
    <property type="component" value="Chromosome 6"/>
</dbReference>
<evidence type="ECO:0000256" key="6">
    <source>
        <dbReference type="RuleBase" id="RU362125"/>
    </source>
</evidence>
<dbReference type="Gene3D" id="1.20.140.10">
    <property type="entry name" value="Butyryl-CoA Dehydrogenase, subunit A, domain 3"/>
    <property type="match status" value="1"/>
</dbReference>
<dbReference type="InterPro" id="IPR050741">
    <property type="entry name" value="Acyl-CoA_dehydrogenase"/>
</dbReference>
<keyword evidence="3 6" id="KW-0285">Flavoprotein</keyword>
<evidence type="ECO:0000256" key="4">
    <source>
        <dbReference type="ARBA" id="ARBA00022827"/>
    </source>
</evidence>
<sequence>MPNVSDRPKTYKKPALEDVDPITNYIPASVLDKFDERQLARFKKVRKFVEFECLPLDTIFLQESILFEYKNDWETCPVIITLRKKLESYGLHKMFVPMDHGGYDNSLNENWEIVNMVEFAMIAFLVGRSVIASYLFHLDDLINMGTIQVLLRHGCTNHEIWVRMINDLVSNNIKSCLMVSERDVAGSDALNTQTKCRIIEGKENEADSMMVLNGEKWFIKDAHDSEVWLILCVTEPEEGNIYRKHSLCLVNRNDVPPYTTKIETIDTNEGIGNFYQVTFKDCKVPLNIVGERGEGYQILQTKSSITRLFQCLKLCGMGQESLRLSNKRAAERKVFGSKLQKSECFKFELAHWRIKVETCKLLCFNAAIKCDYEGVKAAREEIGMVKAVTPKEISSLVDWSIQLHGCYGLCPTRTPLSHMWQVSRSSRINDAPDESLIAQLGRLEISNYNKFQKTYDQELLALAGK</sequence>
<dbReference type="PANTHER" id="PTHR48083">
    <property type="entry name" value="MEDIUM-CHAIN SPECIFIC ACYL-COA DEHYDROGENASE, MITOCHONDRIAL-RELATED"/>
    <property type="match status" value="1"/>
</dbReference>
<keyword evidence="4 6" id="KW-0274">FAD</keyword>
<name>A0ABX6EYY0_KLUMA</name>
<evidence type="ECO:0000256" key="2">
    <source>
        <dbReference type="ARBA" id="ARBA00009347"/>
    </source>
</evidence>
<keyword evidence="10" id="KW-1185">Reference proteome</keyword>
<dbReference type="InterPro" id="IPR046373">
    <property type="entry name" value="Acyl-CoA_Oxase/DH_mid-dom_sf"/>
</dbReference>
<evidence type="ECO:0000313" key="10">
    <source>
        <dbReference type="Proteomes" id="UP000422736"/>
    </source>
</evidence>
<dbReference type="SUPFAM" id="SSF56645">
    <property type="entry name" value="Acyl-CoA dehydrogenase NM domain-like"/>
    <property type="match status" value="1"/>
</dbReference>
<evidence type="ECO:0000256" key="1">
    <source>
        <dbReference type="ARBA" id="ARBA00001974"/>
    </source>
</evidence>
<evidence type="ECO:0000256" key="3">
    <source>
        <dbReference type="ARBA" id="ARBA00022630"/>
    </source>
</evidence>